<evidence type="ECO:0000259" key="1">
    <source>
        <dbReference type="PROSITE" id="PS51192"/>
    </source>
</evidence>
<dbReference type="InterPro" id="IPR027417">
    <property type="entry name" value="P-loop_NTPase"/>
</dbReference>
<dbReference type="InterPro" id="IPR038718">
    <property type="entry name" value="SNF2-like_sf"/>
</dbReference>
<dbReference type="InterPro" id="IPR006935">
    <property type="entry name" value="Helicase/UvrB_N"/>
</dbReference>
<dbReference type="Proteomes" id="UP000029223">
    <property type="component" value="Unassembled WGS sequence"/>
</dbReference>
<feature type="domain" description="Helicase ATP-binding" evidence="1">
    <location>
        <begin position="1"/>
        <end position="134"/>
    </location>
</feature>
<proteinExistence type="predicted"/>
<comment type="caution">
    <text evidence="2">The sequence shown here is derived from an EMBL/GenBank/DDBJ whole genome shotgun (WGS) entry which is preliminary data.</text>
</comment>
<gene>
    <name evidence="2" type="ORF">JCM19239_2155</name>
</gene>
<protein>
    <recommendedName>
        <fullName evidence="1">Helicase ATP-binding domain-containing protein</fullName>
    </recommendedName>
</protein>
<dbReference type="PROSITE" id="PS51192">
    <property type="entry name" value="HELICASE_ATP_BIND_1"/>
    <property type="match status" value="1"/>
</dbReference>
<evidence type="ECO:0000313" key="3">
    <source>
        <dbReference type="Proteomes" id="UP000029223"/>
    </source>
</evidence>
<organism evidence="2 3">
    <name type="scientific">Vibrio variabilis</name>
    <dbReference type="NCBI Taxonomy" id="990271"/>
    <lineage>
        <taxon>Bacteria</taxon>
        <taxon>Pseudomonadati</taxon>
        <taxon>Pseudomonadota</taxon>
        <taxon>Gammaproteobacteria</taxon>
        <taxon>Vibrionales</taxon>
        <taxon>Vibrionaceae</taxon>
        <taxon>Vibrio</taxon>
    </lineage>
</organism>
<reference evidence="3" key="1">
    <citation type="submission" date="2014-09" db="EMBL/GenBank/DDBJ databases">
        <title>Vibrio variabilis JCM 19239. (C206) whole genome shotgun sequence.</title>
        <authorList>
            <person name="Sawabe T."/>
            <person name="Meirelles P."/>
            <person name="Nakanishi M."/>
            <person name="Sayaka M."/>
            <person name="Hattori M."/>
            <person name="Ohkuma M."/>
        </authorList>
    </citation>
    <scope>NUCLEOTIDE SEQUENCE [LARGE SCALE GENOMIC DNA]</scope>
    <source>
        <strain evidence="3">JCM 19239</strain>
    </source>
</reference>
<sequence>MIREHILERRKDSCVFILTPLSLTKQWHQELTERFHLEDILEGCTEPEDQLIHIGGYKDVLKLSLEFGQPSMIVIDEAHQLSPFAWSEKQSEKFVYKEIATSCHNAEVALLLSGTPLLGNERDYLAMLHCVDAESHQLSDTGLEVFSNKLKQQSRLLAITVRWTRAMIMKRSNCSR</sequence>
<evidence type="ECO:0000313" key="2">
    <source>
        <dbReference type="EMBL" id="GAL28914.1"/>
    </source>
</evidence>
<dbReference type="Gene3D" id="3.40.50.10810">
    <property type="entry name" value="Tandem AAA-ATPase domain"/>
    <property type="match status" value="1"/>
</dbReference>
<dbReference type="Pfam" id="PF04851">
    <property type="entry name" value="ResIII"/>
    <property type="match status" value="1"/>
</dbReference>
<accession>A0ABQ0JJH3</accession>
<dbReference type="InterPro" id="IPR014001">
    <property type="entry name" value="Helicase_ATP-bd"/>
</dbReference>
<name>A0ABQ0JJH3_9VIBR</name>
<reference evidence="3" key="2">
    <citation type="submission" date="2014-09" db="EMBL/GenBank/DDBJ databases">
        <authorList>
            <consortium name="NBRP consortium"/>
            <person name="Sawabe T."/>
            <person name="Meirelles P."/>
            <person name="Nakanishi M."/>
            <person name="Sayaka M."/>
            <person name="Hattori M."/>
            <person name="Ohkuma M."/>
        </authorList>
    </citation>
    <scope>NUCLEOTIDE SEQUENCE [LARGE SCALE GENOMIC DNA]</scope>
    <source>
        <strain evidence="3">JCM 19239</strain>
    </source>
</reference>
<dbReference type="EMBL" id="BBMS01000052">
    <property type="protein sequence ID" value="GAL28914.1"/>
    <property type="molecule type" value="Genomic_DNA"/>
</dbReference>
<dbReference type="SUPFAM" id="SSF52540">
    <property type="entry name" value="P-loop containing nucleoside triphosphate hydrolases"/>
    <property type="match status" value="1"/>
</dbReference>
<keyword evidence="3" id="KW-1185">Reference proteome</keyword>